<proteinExistence type="predicted"/>
<comment type="caution">
    <text evidence="1">The sequence shown here is derived from an EMBL/GenBank/DDBJ whole genome shotgun (WGS) entry which is preliminary data.</text>
</comment>
<gene>
    <name evidence="1" type="ORF">BTR14_13135</name>
</gene>
<dbReference type="Proteomes" id="UP000192652">
    <property type="component" value="Unassembled WGS sequence"/>
</dbReference>
<keyword evidence="2" id="KW-1185">Reference proteome</keyword>
<accession>A0ABX3PC26</accession>
<sequence>MSSQTETLLSLREEAPAGQTLEDRIADAFDHTMTSAEVASLVEEVLAEAVRANEESLAAAERAVDPKLRATDVAGARRELEDASFRASRLSSAAEKLQVLLTATKASEARAVADAAYDDALAERDQLVADLATYSLHAEAITSLLTRIVASNGKLRVDDQAERIARGAPPSWSVNPDPFFPSLIAAVRLPKFLKDDTGRGYLWPATH</sequence>
<reference evidence="1 2" key="1">
    <citation type="journal article" date="2017" name="Antonie Van Leeuwenhoek">
        <title>Rhizobium rhizosphaerae sp. nov., a novel species isolated from rice rhizosphere.</title>
        <authorList>
            <person name="Zhao J.J."/>
            <person name="Zhang J."/>
            <person name="Zhang R.J."/>
            <person name="Zhang C.W."/>
            <person name="Yin H.Q."/>
            <person name="Zhang X.X."/>
        </authorList>
    </citation>
    <scope>NUCLEOTIDE SEQUENCE [LARGE SCALE GENOMIC DNA]</scope>
    <source>
        <strain evidence="1 2">RD15</strain>
    </source>
</reference>
<dbReference type="EMBL" id="MSPX01000010">
    <property type="protein sequence ID" value="OQP86021.1"/>
    <property type="molecule type" value="Genomic_DNA"/>
</dbReference>
<name>A0ABX3PC26_9HYPH</name>
<organism evidence="1 2">
    <name type="scientific">Xaviernesmea rhizosphaerae</name>
    <dbReference type="NCBI Taxonomy" id="1672749"/>
    <lineage>
        <taxon>Bacteria</taxon>
        <taxon>Pseudomonadati</taxon>
        <taxon>Pseudomonadota</taxon>
        <taxon>Alphaproteobacteria</taxon>
        <taxon>Hyphomicrobiales</taxon>
        <taxon>Rhizobiaceae</taxon>
        <taxon>Rhizobium/Agrobacterium group</taxon>
        <taxon>Xaviernesmea</taxon>
    </lineage>
</organism>
<evidence type="ECO:0000313" key="1">
    <source>
        <dbReference type="EMBL" id="OQP86021.1"/>
    </source>
</evidence>
<dbReference type="RefSeq" id="WP_081176495.1">
    <property type="nucleotide sequence ID" value="NZ_MSPX01000010.1"/>
</dbReference>
<protein>
    <submittedName>
        <fullName evidence="1">Uncharacterized protein</fullName>
    </submittedName>
</protein>
<evidence type="ECO:0000313" key="2">
    <source>
        <dbReference type="Proteomes" id="UP000192652"/>
    </source>
</evidence>